<dbReference type="EMBL" id="AL662953">
    <property type="protein sequence ID" value="CAE54576.1"/>
    <property type="molecule type" value="Genomic_DNA"/>
</dbReference>
<evidence type="ECO:0000313" key="1">
    <source>
        <dbReference type="EMBL" id="CAE02887.2"/>
    </source>
</evidence>
<protein>
    <submittedName>
        <fullName evidence="2">OSJNBa0011F23.17 protein</fullName>
    </submittedName>
    <submittedName>
        <fullName evidence="1">OSJNBa0015K02.4 protein</fullName>
    </submittedName>
</protein>
<organism evidence="1 3">
    <name type="scientific">Oryza sativa subsp. japonica</name>
    <name type="common">Rice</name>
    <dbReference type="NCBI Taxonomy" id="39947"/>
    <lineage>
        <taxon>Eukaryota</taxon>
        <taxon>Viridiplantae</taxon>
        <taxon>Streptophyta</taxon>
        <taxon>Embryophyta</taxon>
        <taxon>Tracheophyta</taxon>
        <taxon>Spermatophyta</taxon>
        <taxon>Magnoliopsida</taxon>
        <taxon>Liliopsida</taxon>
        <taxon>Poales</taxon>
        <taxon>Poaceae</taxon>
        <taxon>BOP clade</taxon>
        <taxon>Oryzoideae</taxon>
        <taxon>Oryzeae</taxon>
        <taxon>Oryzinae</taxon>
        <taxon>Oryza</taxon>
        <taxon>Oryza sativa</taxon>
    </lineage>
</organism>
<dbReference type="EMBL" id="AL606608">
    <property type="protein sequence ID" value="CAE02887.2"/>
    <property type="molecule type" value="Genomic_DNA"/>
</dbReference>
<dbReference type="AlphaFoldDB" id="Q7XR08"/>
<dbReference type="HOGENOM" id="CLU_000680_31_0_1"/>
<accession>Q7XR08</accession>
<name>Q7XR08_ORYSJ</name>
<dbReference type="Proteomes" id="UP000000763">
    <property type="component" value="Chromosome 4"/>
</dbReference>
<gene>
    <name evidence="2" type="ORF">OSJNBa0011F23.17</name>
    <name evidence="1" type="ORF">OSJNBa0015K02.4</name>
</gene>
<reference evidence="3" key="2">
    <citation type="journal article" date="2005" name="Nature">
        <title>The map-based sequence of the rice genome.</title>
        <authorList>
            <consortium name="International rice genome sequencing project (IRGSP)"/>
            <person name="Matsumoto T."/>
            <person name="Wu J."/>
            <person name="Kanamori H."/>
            <person name="Katayose Y."/>
            <person name="Fujisawa M."/>
            <person name="Namiki N."/>
            <person name="Mizuno H."/>
            <person name="Yamamoto K."/>
            <person name="Antonio B.A."/>
            <person name="Baba T."/>
            <person name="Sakata K."/>
            <person name="Nagamura Y."/>
            <person name="Aoki H."/>
            <person name="Arikawa K."/>
            <person name="Arita K."/>
            <person name="Bito T."/>
            <person name="Chiden Y."/>
            <person name="Fujitsuka N."/>
            <person name="Fukunaka R."/>
            <person name="Hamada M."/>
            <person name="Harada C."/>
            <person name="Hayashi A."/>
            <person name="Hijishita S."/>
            <person name="Honda M."/>
            <person name="Hosokawa S."/>
            <person name="Ichikawa Y."/>
            <person name="Idonuma A."/>
            <person name="Iijima M."/>
            <person name="Ikeda M."/>
            <person name="Ikeno M."/>
            <person name="Ito K."/>
            <person name="Ito S."/>
            <person name="Ito T."/>
            <person name="Ito Y."/>
            <person name="Ito Y."/>
            <person name="Iwabuchi A."/>
            <person name="Kamiya K."/>
            <person name="Karasawa W."/>
            <person name="Kurita K."/>
            <person name="Katagiri S."/>
            <person name="Kikuta A."/>
            <person name="Kobayashi H."/>
            <person name="Kobayashi N."/>
            <person name="Machita K."/>
            <person name="Maehara T."/>
            <person name="Masukawa M."/>
            <person name="Mizubayashi T."/>
            <person name="Mukai Y."/>
            <person name="Nagasaki H."/>
            <person name="Nagata Y."/>
            <person name="Naito S."/>
            <person name="Nakashima M."/>
            <person name="Nakama Y."/>
            <person name="Nakamichi Y."/>
            <person name="Nakamura M."/>
            <person name="Meguro A."/>
            <person name="Negishi M."/>
            <person name="Ohta I."/>
            <person name="Ohta T."/>
            <person name="Okamoto M."/>
            <person name="Ono N."/>
            <person name="Saji S."/>
            <person name="Sakaguchi M."/>
            <person name="Sakai K."/>
            <person name="Shibata M."/>
            <person name="Shimokawa T."/>
            <person name="Song J."/>
            <person name="Takazaki Y."/>
            <person name="Terasawa K."/>
            <person name="Tsugane M."/>
            <person name="Tsuji K."/>
            <person name="Ueda S."/>
            <person name="Waki K."/>
            <person name="Yamagata H."/>
            <person name="Yamamoto M."/>
            <person name="Yamamoto S."/>
            <person name="Yamane H."/>
            <person name="Yoshiki S."/>
            <person name="Yoshihara R."/>
            <person name="Yukawa K."/>
            <person name="Zhong H."/>
            <person name="Yano M."/>
            <person name="Yuan Q."/>
            <person name="Ouyang S."/>
            <person name="Liu J."/>
            <person name="Jones K.M."/>
            <person name="Gansberger K."/>
            <person name="Moffat K."/>
            <person name="Hill J."/>
            <person name="Bera J."/>
            <person name="Fadrosh D."/>
            <person name="Jin S."/>
            <person name="Johri S."/>
            <person name="Kim M."/>
            <person name="Overton L."/>
            <person name="Reardon M."/>
            <person name="Tsitrin T."/>
            <person name="Vuong H."/>
            <person name="Weaver B."/>
            <person name="Ciecko A."/>
            <person name="Tallon L."/>
            <person name="Jackson J."/>
            <person name="Pai G."/>
            <person name="Aken S.V."/>
            <person name="Utterback T."/>
            <person name="Reidmuller S."/>
            <person name="Feldblyum T."/>
            <person name="Hsiao J."/>
            <person name="Zismann V."/>
            <person name="Iobst S."/>
            <person name="de Vazeille A.R."/>
            <person name="Buell C.R."/>
            <person name="Ying K."/>
            <person name="Li Y."/>
            <person name="Lu T."/>
            <person name="Huang Y."/>
            <person name="Zhao Q."/>
            <person name="Feng Q."/>
            <person name="Zhang L."/>
            <person name="Zhu J."/>
            <person name="Weng Q."/>
            <person name="Mu J."/>
            <person name="Lu Y."/>
            <person name="Fan D."/>
            <person name="Liu Y."/>
            <person name="Guan J."/>
            <person name="Zhang Y."/>
            <person name="Yu S."/>
            <person name="Liu X."/>
            <person name="Zhang Y."/>
            <person name="Hong G."/>
            <person name="Han B."/>
            <person name="Choisne N."/>
            <person name="Demange N."/>
            <person name="Orjeda G."/>
            <person name="Samain S."/>
            <person name="Cattolico L."/>
            <person name="Pelletier E."/>
            <person name="Couloux A."/>
            <person name="Segurens B."/>
            <person name="Wincker P."/>
            <person name="D'Hont A."/>
            <person name="Scarpelli C."/>
            <person name="Weissenbach J."/>
            <person name="Salanoubat M."/>
            <person name="Quetier F."/>
            <person name="Yu Y."/>
            <person name="Kim H.R."/>
            <person name="Rambo T."/>
            <person name="Currie J."/>
            <person name="Collura K."/>
            <person name="Luo M."/>
            <person name="Yang T."/>
            <person name="Ammiraju J.S.S."/>
            <person name="Engler F."/>
            <person name="Soderlund C."/>
            <person name="Wing R.A."/>
            <person name="Palmer L.E."/>
            <person name="de la Bastide M."/>
            <person name="Spiegel L."/>
            <person name="Nascimento L."/>
            <person name="Zutavern T."/>
            <person name="O'Shaughnessy A."/>
            <person name="Dike S."/>
            <person name="Dedhia N."/>
            <person name="Preston R."/>
            <person name="Balija V."/>
            <person name="McCombie W.R."/>
            <person name="Chow T."/>
            <person name="Chen H."/>
            <person name="Chung M."/>
            <person name="Chen C."/>
            <person name="Shaw J."/>
            <person name="Wu H."/>
            <person name="Hsiao K."/>
            <person name="Chao Y."/>
            <person name="Chu M."/>
            <person name="Cheng C."/>
            <person name="Hour A."/>
            <person name="Lee P."/>
            <person name="Lin S."/>
            <person name="Lin Y."/>
            <person name="Liou J."/>
            <person name="Liu S."/>
            <person name="Hsing Y."/>
            <person name="Raghuvanshi S."/>
            <person name="Mohanty A."/>
            <person name="Bharti A.K."/>
            <person name="Gaur A."/>
            <person name="Gupta V."/>
            <person name="Kumar D."/>
            <person name="Ravi V."/>
            <person name="Vij S."/>
            <person name="Kapur A."/>
            <person name="Khurana P."/>
            <person name="Khurana P."/>
            <person name="Khurana J.P."/>
            <person name="Tyagi A.K."/>
            <person name="Gaikwad K."/>
            <person name="Singh A."/>
            <person name="Dalal V."/>
            <person name="Srivastava S."/>
            <person name="Dixit A."/>
            <person name="Pal A.K."/>
            <person name="Ghazi I.A."/>
            <person name="Yadav M."/>
            <person name="Pandit A."/>
            <person name="Bhargava A."/>
            <person name="Sureshbabu K."/>
            <person name="Batra K."/>
            <person name="Sharma T.R."/>
            <person name="Mohapatra T."/>
            <person name="Singh N.K."/>
            <person name="Messing J."/>
            <person name="Nelson A.B."/>
            <person name="Fuks G."/>
            <person name="Kavchok S."/>
            <person name="Keizer G."/>
            <person name="Linton E."/>
            <person name="Llaca V."/>
            <person name="Song R."/>
            <person name="Tanyolac B."/>
            <person name="Young S."/>
            <person name="Ho-Il K."/>
            <person name="Hahn J.H."/>
            <person name="Sangsakoo G."/>
            <person name="Vanavichit A."/>
            <person name="de Mattos Luiz.A.T."/>
            <person name="Zimmer P.D."/>
            <person name="Malone G."/>
            <person name="Dellagostin O."/>
            <person name="de Oliveira A.C."/>
            <person name="Bevan M."/>
            <person name="Bancroft I."/>
            <person name="Minx P."/>
            <person name="Cordum H."/>
            <person name="Wilson R."/>
            <person name="Cheng Z."/>
            <person name="Jin W."/>
            <person name="Jiang J."/>
            <person name="Leong S.A."/>
            <person name="Iwama H."/>
            <person name="Gojobori T."/>
            <person name="Itoh T."/>
            <person name="Niimura Y."/>
            <person name="Fujii Y."/>
            <person name="Habara T."/>
            <person name="Sakai H."/>
            <person name="Sato Y."/>
            <person name="Wilson G."/>
            <person name="Kumar K."/>
            <person name="McCouch S."/>
            <person name="Juretic N."/>
            <person name="Hoen D."/>
            <person name="Wright S."/>
            <person name="Bruskiewich R."/>
            <person name="Bureau T."/>
            <person name="Miyao A."/>
            <person name="Hirochika H."/>
            <person name="Nishikawa T."/>
            <person name="Kadowaki K."/>
            <person name="Sugiura M."/>
            <person name="Burr B."/>
            <person name="Sasaki T."/>
        </authorList>
    </citation>
    <scope>NUCLEOTIDE SEQUENCE [LARGE SCALE GENOMIC DNA]</scope>
    <source>
        <strain evidence="3">cv. Nipponbare</strain>
    </source>
</reference>
<reference evidence="1" key="1">
    <citation type="journal article" date="2002" name="Nature">
        <title>Sequence and analysis of rice chromosome 4.</title>
        <authorList>
            <person name="Feng Q."/>
            <person name="Zhang Y."/>
            <person name="Hao P."/>
            <person name="Wang S."/>
            <person name="Fu G."/>
            <person name="Huang Y."/>
            <person name="Li Y."/>
            <person name="Zhu J."/>
            <person name="Liu Y."/>
            <person name="Hu X."/>
            <person name="Jia P."/>
            <person name="Zhang Y."/>
            <person name="Zhao Q."/>
            <person name="Ying K."/>
            <person name="Yu S."/>
            <person name="Tang Y."/>
            <person name="Weng Q."/>
            <person name="Zhang L."/>
            <person name="Lu Y."/>
            <person name="Mu J."/>
            <person name="Lu Y."/>
            <person name="Zhang L.S."/>
            <person name="Yu Z."/>
            <person name="Fan D."/>
            <person name="Liu X."/>
            <person name="Lu T."/>
            <person name="Li C."/>
            <person name="Wu Y."/>
            <person name="Sun T."/>
            <person name="Lei H."/>
            <person name="Li T."/>
            <person name="Hu H."/>
            <person name="Guan J."/>
            <person name="Wu M."/>
            <person name="Zhang R."/>
            <person name="Zhou B."/>
            <person name="Chen Z."/>
            <person name="Chen L."/>
            <person name="Jin Z."/>
            <person name="Wang R."/>
            <person name="Yin H."/>
            <person name="Cai Z."/>
            <person name="Ren S."/>
            <person name="Lv G."/>
            <person name="Gu W."/>
            <person name="Zhu G."/>
            <person name="Tu Y."/>
            <person name="Jia J."/>
            <person name="Zhang Y."/>
            <person name="Chen J."/>
            <person name="Kang H."/>
            <person name="Chen X."/>
            <person name="Shao C."/>
            <person name="Sun Y."/>
            <person name="Hu Q."/>
            <person name="Zhang X."/>
            <person name="Zhang W."/>
            <person name="Wang L."/>
            <person name="Ding C."/>
            <person name="Sheng H."/>
            <person name="Gu J."/>
            <person name="Chen S."/>
            <person name="Ni L."/>
            <person name="Zhu F."/>
            <person name="Chen W."/>
            <person name="Lan L."/>
            <person name="Lai Y."/>
            <person name="Cheng Z."/>
            <person name="Gu M."/>
            <person name="Jiang J."/>
            <person name="Li J."/>
            <person name="Hong G."/>
            <person name="Xue Y."/>
            <person name="Han B."/>
        </authorList>
    </citation>
    <scope>NUCLEOTIDE SEQUENCE</scope>
</reference>
<proteinExistence type="predicted"/>
<dbReference type="PANTHER" id="PTHR33116:SF78">
    <property type="entry name" value="OS12G0587133 PROTEIN"/>
    <property type="match status" value="1"/>
</dbReference>
<sequence>METDFEGTTLLREIFTIAEAMLALGSGDVIHEGADDTILRRWSASGMYTAKSAYAMQFMGKTIFGISRACMEDLGTGNLEIVRHLFMECPFTQQVWRDIGRKIRLSRFLNMTIDDTLLNWWREQTDEAEKLQQKRLRSVFLATLWEIWIERNNCIFRGTESTPPALASKIIDELHLWEMAGAKGVQCIMLRE</sequence>
<evidence type="ECO:0000313" key="2">
    <source>
        <dbReference type="EMBL" id="CAE54576.1"/>
    </source>
</evidence>
<dbReference type="PANTHER" id="PTHR33116">
    <property type="entry name" value="REVERSE TRANSCRIPTASE ZINC-BINDING DOMAIN-CONTAINING PROTEIN-RELATED-RELATED"/>
    <property type="match status" value="1"/>
</dbReference>
<evidence type="ECO:0000313" key="3">
    <source>
        <dbReference type="Proteomes" id="UP000000763"/>
    </source>
</evidence>
<reference evidence="3" key="3">
    <citation type="journal article" date="2008" name="Nucleic Acids Res.">
        <title>The rice annotation project database (RAP-DB): 2008 update.</title>
        <authorList>
            <consortium name="The rice annotation project (RAP)"/>
        </authorList>
    </citation>
    <scope>GENOME REANNOTATION</scope>
    <source>
        <strain evidence="3">cv. Nipponbare</strain>
    </source>
</reference>